<dbReference type="AlphaFoldDB" id="A0A7M2RHN4"/>
<comment type="subcellular location">
    <subcellularLocation>
        <location evidence="1">Cell membrane</location>
        <topology evidence="1">Multi-pass membrane protein</topology>
    </subcellularLocation>
</comment>
<keyword evidence="9" id="KW-0829">Tyrosine-protein kinase</keyword>
<dbReference type="Pfam" id="PF02706">
    <property type="entry name" value="Wzz"/>
    <property type="match status" value="1"/>
</dbReference>
<evidence type="ECO:0000256" key="7">
    <source>
        <dbReference type="SAM" id="Phobius"/>
    </source>
</evidence>
<gene>
    <name evidence="9" type="ORF">INP51_12930</name>
</gene>
<keyword evidence="4 7" id="KW-0812">Transmembrane</keyword>
<dbReference type="GO" id="GO:0004713">
    <property type="term" value="F:protein tyrosine kinase activity"/>
    <property type="evidence" value="ECO:0007669"/>
    <property type="project" value="UniProtKB-KW"/>
</dbReference>
<reference evidence="9 10" key="1">
    <citation type="submission" date="2020-10" db="EMBL/GenBank/DDBJ databases">
        <title>Blautia liquoris sp.nov., isolated from the mud in a fermentation cellar used for the production of Chinese strong-flavoured liquor.</title>
        <authorList>
            <person name="Lu L."/>
        </authorList>
    </citation>
    <scope>NUCLEOTIDE SEQUENCE [LARGE SCALE GENOMIC DNA]</scope>
    <source>
        <strain evidence="9 10">LZLJ-3</strain>
    </source>
</reference>
<dbReference type="InterPro" id="IPR050445">
    <property type="entry name" value="Bact_polysacc_biosynth/exp"/>
</dbReference>
<keyword evidence="9" id="KW-0808">Transferase</keyword>
<dbReference type="Proteomes" id="UP000593601">
    <property type="component" value="Chromosome"/>
</dbReference>
<dbReference type="InterPro" id="IPR003856">
    <property type="entry name" value="LPS_length_determ_N"/>
</dbReference>
<feature type="domain" description="Polysaccharide chain length determinant N-terminal" evidence="8">
    <location>
        <begin position="12"/>
        <end position="101"/>
    </location>
</feature>
<dbReference type="GO" id="GO:0005886">
    <property type="term" value="C:plasma membrane"/>
    <property type="evidence" value="ECO:0007669"/>
    <property type="project" value="UniProtKB-SubCell"/>
</dbReference>
<accession>A0A7M2RHN4</accession>
<evidence type="ECO:0000256" key="4">
    <source>
        <dbReference type="ARBA" id="ARBA00022692"/>
    </source>
</evidence>
<sequence length="243" mass="27108">MESNQQDNDVIEINLVELIKELWDNKGMIFLSALTLMLMFMLVTKVFITPKYTSTTKLYVLTKQDSNTVTNGDLQAGAMLTKDYMELIKSRQVTESVINDLNLDITDEELLGKMDVTTPTDTRVITIKVSDDDPYEASKIANAVRNEAAEHIQKVMNTEAVNVVEQANIPDTPDSPSMKKNAVIGAFLGAVAAIAIVLINYMSNDTIKTSEDVERYLNLSTMGVIPLEDGNQKKKKNKKARRK</sequence>
<dbReference type="PANTHER" id="PTHR32309:SF13">
    <property type="entry name" value="FERRIC ENTEROBACTIN TRANSPORT PROTEIN FEPE"/>
    <property type="match status" value="1"/>
</dbReference>
<evidence type="ECO:0000313" key="10">
    <source>
        <dbReference type="Proteomes" id="UP000593601"/>
    </source>
</evidence>
<keyword evidence="9" id="KW-0418">Kinase</keyword>
<keyword evidence="10" id="KW-1185">Reference proteome</keyword>
<proteinExistence type="inferred from homology"/>
<evidence type="ECO:0000313" key="9">
    <source>
        <dbReference type="EMBL" id="QOV18882.1"/>
    </source>
</evidence>
<evidence type="ECO:0000256" key="1">
    <source>
        <dbReference type="ARBA" id="ARBA00004651"/>
    </source>
</evidence>
<keyword evidence="6 7" id="KW-0472">Membrane</keyword>
<evidence type="ECO:0000256" key="2">
    <source>
        <dbReference type="ARBA" id="ARBA00006683"/>
    </source>
</evidence>
<dbReference type="EMBL" id="CP063304">
    <property type="protein sequence ID" value="QOV18882.1"/>
    <property type="molecule type" value="Genomic_DNA"/>
</dbReference>
<evidence type="ECO:0000256" key="3">
    <source>
        <dbReference type="ARBA" id="ARBA00022475"/>
    </source>
</evidence>
<evidence type="ECO:0000259" key="8">
    <source>
        <dbReference type="Pfam" id="PF02706"/>
    </source>
</evidence>
<dbReference type="RefSeq" id="WP_193735243.1">
    <property type="nucleotide sequence ID" value="NZ_CP063304.1"/>
</dbReference>
<organism evidence="9 10">
    <name type="scientific">Blautia liquoris</name>
    <dbReference type="NCBI Taxonomy" id="2779518"/>
    <lineage>
        <taxon>Bacteria</taxon>
        <taxon>Bacillati</taxon>
        <taxon>Bacillota</taxon>
        <taxon>Clostridia</taxon>
        <taxon>Lachnospirales</taxon>
        <taxon>Lachnospiraceae</taxon>
        <taxon>Blautia</taxon>
    </lineage>
</organism>
<feature type="transmembrane region" description="Helical" evidence="7">
    <location>
        <begin position="28"/>
        <end position="48"/>
    </location>
</feature>
<evidence type="ECO:0000256" key="6">
    <source>
        <dbReference type="ARBA" id="ARBA00023136"/>
    </source>
</evidence>
<keyword evidence="3" id="KW-1003">Cell membrane</keyword>
<dbReference type="KEGG" id="bliq:INP51_12930"/>
<name>A0A7M2RHN4_9FIRM</name>
<protein>
    <submittedName>
        <fullName evidence="9">Protein-tyrosine kinase</fullName>
    </submittedName>
</protein>
<dbReference type="PANTHER" id="PTHR32309">
    <property type="entry name" value="TYROSINE-PROTEIN KINASE"/>
    <property type="match status" value="1"/>
</dbReference>
<evidence type="ECO:0000256" key="5">
    <source>
        <dbReference type="ARBA" id="ARBA00022989"/>
    </source>
</evidence>
<keyword evidence="5 7" id="KW-1133">Transmembrane helix</keyword>
<feature type="transmembrane region" description="Helical" evidence="7">
    <location>
        <begin position="182"/>
        <end position="202"/>
    </location>
</feature>
<comment type="similarity">
    <text evidence="2">Belongs to the CpsC/CapA family.</text>
</comment>